<gene>
    <name evidence="2" type="primary">MDN1_17</name>
    <name evidence="2" type="ORF">CM83_2851</name>
</gene>
<protein>
    <submittedName>
        <fullName evidence="2">Midasin</fullName>
    </submittedName>
</protein>
<evidence type="ECO:0000256" key="1">
    <source>
        <dbReference type="SAM" id="MobiDB-lite"/>
    </source>
</evidence>
<dbReference type="EMBL" id="GBRD01013937">
    <property type="protein sequence ID" value="JAG51889.1"/>
    <property type="molecule type" value="Transcribed_RNA"/>
</dbReference>
<dbReference type="EMBL" id="GBHO01005345">
    <property type="protein sequence ID" value="JAG38259.1"/>
    <property type="molecule type" value="Transcribed_RNA"/>
</dbReference>
<evidence type="ECO:0000313" key="3">
    <source>
        <dbReference type="EMBL" id="JAG51889.1"/>
    </source>
</evidence>
<reference evidence="3" key="3">
    <citation type="submission" date="2014-09" db="EMBL/GenBank/DDBJ databases">
        <authorList>
            <person name="Magalhaes I.L.F."/>
            <person name="Oliveira U."/>
            <person name="Santos F.R."/>
            <person name="Vidigal T.H.D.A."/>
            <person name="Brescovit A.D."/>
            <person name="Santos A.J."/>
        </authorList>
    </citation>
    <scope>NUCLEOTIDE SEQUENCE</scope>
</reference>
<name>A0A0A9Z198_LYGHE</name>
<dbReference type="AlphaFoldDB" id="A0A0A9Z198"/>
<evidence type="ECO:0000313" key="2">
    <source>
        <dbReference type="EMBL" id="JAG38259.1"/>
    </source>
</evidence>
<reference evidence="2" key="2">
    <citation type="submission" date="2014-07" db="EMBL/GenBank/DDBJ databases">
        <authorList>
            <person name="Hull J."/>
        </authorList>
    </citation>
    <scope>NUCLEOTIDE SEQUENCE</scope>
</reference>
<feature type="region of interest" description="Disordered" evidence="1">
    <location>
        <begin position="209"/>
        <end position="237"/>
    </location>
</feature>
<organism evidence="2">
    <name type="scientific">Lygus hesperus</name>
    <name type="common">Western plant bug</name>
    <dbReference type="NCBI Taxonomy" id="30085"/>
    <lineage>
        <taxon>Eukaryota</taxon>
        <taxon>Metazoa</taxon>
        <taxon>Ecdysozoa</taxon>
        <taxon>Arthropoda</taxon>
        <taxon>Hexapoda</taxon>
        <taxon>Insecta</taxon>
        <taxon>Pterygota</taxon>
        <taxon>Neoptera</taxon>
        <taxon>Paraneoptera</taxon>
        <taxon>Hemiptera</taxon>
        <taxon>Heteroptera</taxon>
        <taxon>Panheteroptera</taxon>
        <taxon>Cimicomorpha</taxon>
        <taxon>Miridae</taxon>
        <taxon>Mirini</taxon>
        <taxon>Lygus</taxon>
    </lineage>
</organism>
<sequence length="237" mass="27452">MDVIMKKYNYPDQGGNPTNEYIIQSMIALKMELDKLEGTAAKKREAHRRILLKDLLVIKQNLGKEKRNNGVNLLIEHFNNKVTYSLRTTSEYSQKSLSDFMKFLKDVEYISNELTDRLILDTSMPEYEKSMLGKELYQFRQDAKAHIQEVDNFNYELRELLRGTNLKKLRGLSKEEYKERIHEIIAFIEAAEVPLRVFKTVGFAMQKTEELPSETTDNGGVYGVSGPLENDYPADEP</sequence>
<reference evidence="2" key="1">
    <citation type="journal article" date="2014" name="PLoS ONE">
        <title>Transcriptome-Based Identification of ABC Transporters in the Western Tarnished Plant Bug Lygus hesperus.</title>
        <authorList>
            <person name="Hull J.J."/>
            <person name="Chaney K."/>
            <person name="Geib S.M."/>
            <person name="Fabrick J.A."/>
            <person name="Brent C.S."/>
            <person name="Walsh D."/>
            <person name="Lavine L.C."/>
        </authorList>
    </citation>
    <scope>NUCLEOTIDE SEQUENCE</scope>
</reference>
<accession>A0A0A9Z198</accession>
<proteinExistence type="predicted"/>